<dbReference type="SUPFAM" id="SSF51735">
    <property type="entry name" value="NAD(P)-binding Rossmann-fold domains"/>
    <property type="match status" value="1"/>
</dbReference>
<name>A0A1T3I6B5_ELIME</name>
<dbReference type="STRING" id="238.BBD35_05365"/>
<dbReference type="InterPro" id="IPR002347">
    <property type="entry name" value="SDR_fam"/>
</dbReference>
<dbReference type="Gene3D" id="3.40.50.720">
    <property type="entry name" value="NAD(P)-binding Rossmann-like Domain"/>
    <property type="match status" value="1"/>
</dbReference>
<comment type="caution">
    <text evidence="4">The sequence shown here is derived from an EMBL/GenBank/DDBJ whole genome shotgun (WGS) entry which is preliminary data.</text>
</comment>
<dbReference type="InterPro" id="IPR020904">
    <property type="entry name" value="Sc_DH/Rdtase_CS"/>
</dbReference>
<dbReference type="OrthoDB" id="9775296at2"/>
<dbReference type="PANTHER" id="PTHR42901">
    <property type="entry name" value="ALCOHOL DEHYDROGENASE"/>
    <property type="match status" value="1"/>
</dbReference>
<evidence type="ECO:0000256" key="1">
    <source>
        <dbReference type="ARBA" id="ARBA00006484"/>
    </source>
</evidence>
<dbReference type="FunFam" id="3.40.50.720:FF:000047">
    <property type="entry name" value="NADP-dependent L-serine/L-allo-threonine dehydrogenase"/>
    <property type="match status" value="1"/>
</dbReference>
<proteinExistence type="inferred from homology"/>
<dbReference type="Proteomes" id="UP000188947">
    <property type="component" value="Unassembled WGS sequence"/>
</dbReference>
<dbReference type="eggNOG" id="COG4221">
    <property type="taxonomic scope" value="Bacteria"/>
</dbReference>
<dbReference type="EMBL" id="MPOG01000019">
    <property type="protein sequence ID" value="OOH93324.1"/>
    <property type="molecule type" value="Genomic_DNA"/>
</dbReference>
<dbReference type="PRINTS" id="PR00080">
    <property type="entry name" value="SDRFAMILY"/>
</dbReference>
<keyword evidence="2" id="KW-0560">Oxidoreductase</keyword>
<dbReference type="KEGG" id="emg:BBD33_03530"/>
<evidence type="ECO:0000313" key="5">
    <source>
        <dbReference type="Proteomes" id="UP000188947"/>
    </source>
</evidence>
<keyword evidence="5" id="KW-1185">Reference proteome</keyword>
<organism evidence="4 5">
    <name type="scientific">Elizabethkingia meningoseptica</name>
    <name type="common">Chryseobacterium meningosepticum</name>
    <dbReference type="NCBI Taxonomy" id="238"/>
    <lineage>
        <taxon>Bacteria</taxon>
        <taxon>Pseudomonadati</taxon>
        <taxon>Bacteroidota</taxon>
        <taxon>Flavobacteriia</taxon>
        <taxon>Flavobacteriales</taxon>
        <taxon>Weeksellaceae</taxon>
        <taxon>Elizabethkingia</taxon>
    </lineage>
</organism>
<dbReference type="PANTHER" id="PTHR42901:SF1">
    <property type="entry name" value="ALCOHOL DEHYDROGENASE"/>
    <property type="match status" value="1"/>
</dbReference>
<sequence>MKTAFITGATSGIGKATAKRLGNEGYKLILCGRRKEILEELARELSEKTDVYTLTFDVRNYDEVKTAIDSLPAEWKAIDVLLNNAGNAHGLEPLSEGKVSDWDMMMDGNVKGLLYVSKCIIPGMKERNSGHIINISSVAALLTYANGVVYCASKKAVKAISEGMRLELTEFGIKVSDLAPGAVETEFSEVRFKGDKDRAASVYSGYEALKAEDIADAISYVVNAPKHVTIADMTIYPSAQASPVQIHRK</sequence>
<evidence type="ECO:0000313" key="4">
    <source>
        <dbReference type="EMBL" id="OOH93324.1"/>
    </source>
</evidence>
<dbReference type="PRINTS" id="PR00081">
    <property type="entry name" value="GDHRDH"/>
</dbReference>
<dbReference type="Pfam" id="PF00106">
    <property type="entry name" value="adh_short"/>
    <property type="match status" value="1"/>
</dbReference>
<evidence type="ECO:0000256" key="3">
    <source>
        <dbReference type="RuleBase" id="RU000363"/>
    </source>
</evidence>
<dbReference type="GO" id="GO:0016616">
    <property type="term" value="F:oxidoreductase activity, acting on the CH-OH group of donors, NAD or NADP as acceptor"/>
    <property type="evidence" value="ECO:0007669"/>
    <property type="project" value="UniProtKB-ARBA"/>
</dbReference>
<gene>
    <name evidence="4" type="ORF">BMF97_17270</name>
</gene>
<dbReference type="PROSITE" id="PS00061">
    <property type="entry name" value="ADH_SHORT"/>
    <property type="match status" value="1"/>
</dbReference>
<reference evidence="4 5" key="1">
    <citation type="submission" date="2016-11" db="EMBL/GenBank/DDBJ databases">
        <title>Genome sequence and comparative genomic analysis of clinical strain Elizabethkingia meningoseptica 61421 PRCM.</title>
        <authorList>
            <person name="Wang M."/>
            <person name="Hu S."/>
            <person name="Cao L."/>
            <person name="Jiang T."/>
            <person name="Zhou Y."/>
            <person name="Ming D."/>
        </authorList>
    </citation>
    <scope>NUCLEOTIDE SEQUENCE [LARGE SCALE GENOMIC DNA]</scope>
    <source>
        <strain evidence="4 5">61421 PRCM</strain>
    </source>
</reference>
<evidence type="ECO:0000256" key="2">
    <source>
        <dbReference type="ARBA" id="ARBA00023002"/>
    </source>
</evidence>
<dbReference type="AlphaFoldDB" id="A0A1T3I6B5"/>
<accession>A0A1T3I6B5</accession>
<comment type="similarity">
    <text evidence="1 3">Belongs to the short-chain dehydrogenases/reductases (SDR) family.</text>
</comment>
<dbReference type="InterPro" id="IPR036291">
    <property type="entry name" value="NAD(P)-bd_dom_sf"/>
</dbReference>
<protein>
    <submittedName>
        <fullName evidence="4">NAD(P)-dependent oxidoreductase</fullName>
    </submittedName>
</protein>